<feature type="transmembrane region" description="Helical" evidence="1">
    <location>
        <begin position="262"/>
        <end position="282"/>
    </location>
</feature>
<feature type="non-terminal residue" evidence="3">
    <location>
        <position position="338"/>
    </location>
</feature>
<evidence type="ECO:0000259" key="2">
    <source>
        <dbReference type="Pfam" id="PF02931"/>
    </source>
</evidence>
<feature type="domain" description="Neurotransmitter-gated ion-channel ligand-binding" evidence="2">
    <location>
        <begin position="33"/>
        <end position="159"/>
    </location>
</feature>
<sequence length="338" mass="38144">MKTSYAAMAPYSTSTDNMISPDETIIFDPISVRISGVDEKHQTIEVILKANIEWQDYRLTWNPYQYGGINEVFLSRESIWRPAILPCNFTSLVTDDNEKGHILVSSSGHATDTVMWFYVAPVEIDLHKFPFDDHPLALCFDALAMEKLGVKLVGSDKNKSIDECGSEWKIIKHLEVDKSKLNSNVTILFNITLERYSNFWVNLVIIPCFVLGFLIIAGLVLNADTPSVESVVNIGLASTVSTAVVIGTMTDNFPKTNKIPSLGSFVRNQILIILVAIITLSIRRSLMSTIETVINYLERDAEEGCSGWRKWLVNIIKFARYRYFLFIVFELAHLGCFL</sequence>
<comment type="caution">
    <text evidence="3">The sequence shown here is derived from an EMBL/GenBank/DDBJ whole genome shotgun (WGS) entry which is preliminary data.</text>
</comment>
<dbReference type="Gene3D" id="2.70.170.10">
    <property type="entry name" value="Neurotransmitter-gated ion-channel ligand-binding domain"/>
    <property type="match status" value="1"/>
</dbReference>
<keyword evidence="1" id="KW-1133">Transmembrane helix</keyword>
<dbReference type="EMBL" id="BTSX01000006">
    <property type="protein sequence ID" value="GMT06474.1"/>
    <property type="molecule type" value="Genomic_DNA"/>
</dbReference>
<dbReference type="GO" id="GO:0016020">
    <property type="term" value="C:membrane"/>
    <property type="evidence" value="ECO:0007669"/>
    <property type="project" value="InterPro"/>
</dbReference>
<dbReference type="SUPFAM" id="SSF63712">
    <property type="entry name" value="Nicotinic receptor ligand binding domain-like"/>
    <property type="match status" value="1"/>
</dbReference>
<keyword evidence="4" id="KW-1185">Reference proteome</keyword>
<dbReference type="InterPro" id="IPR038050">
    <property type="entry name" value="Neuro_actylchol_rec"/>
</dbReference>
<dbReference type="GO" id="GO:0004888">
    <property type="term" value="F:transmembrane signaling receptor activity"/>
    <property type="evidence" value="ECO:0007669"/>
    <property type="project" value="InterPro"/>
</dbReference>
<organism evidence="3 4">
    <name type="scientific">Pristionchus entomophagus</name>
    <dbReference type="NCBI Taxonomy" id="358040"/>
    <lineage>
        <taxon>Eukaryota</taxon>
        <taxon>Metazoa</taxon>
        <taxon>Ecdysozoa</taxon>
        <taxon>Nematoda</taxon>
        <taxon>Chromadorea</taxon>
        <taxon>Rhabditida</taxon>
        <taxon>Rhabditina</taxon>
        <taxon>Diplogasteromorpha</taxon>
        <taxon>Diplogasteroidea</taxon>
        <taxon>Neodiplogasteridae</taxon>
        <taxon>Pristionchus</taxon>
    </lineage>
</organism>
<feature type="transmembrane region" description="Helical" evidence="1">
    <location>
        <begin position="230"/>
        <end position="250"/>
    </location>
</feature>
<name>A0AAV5UKL6_9BILA</name>
<evidence type="ECO:0000256" key="1">
    <source>
        <dbReference type="SAM" id="Phobius"/>
    </source>
</evidence>
<dbReference type="InterPro" id="IPR036734">
    <property type="entry name" value="Neur_chan_lig-bd_sf"/>
</dbReference>
<proteinExistence type="predicted"/>
<gene>
    <name evidence="3" type="ORF">PENTCL1PPCAC_28648</name>
</gene>
<dbReference type="GO" id="GO:0005230">
    <property type="term" value="F:extracellular ligand-gated monoatomic ion channel activity"/>
    <property type="evidence" value="ECO:0007669"/>
    <property type="project" value="InterPro"/>
</dbReference>
<dbReference type="InterPro" id="IPR006202">
    <property type="entry name" value="Neur_chan_lig-bd"/>
</dbReference>
<protein>
    <recommendedName>
        <fullName evidence="2">Neurotransmitter-gated ion-channel ligand-binding domain-containing protein</fullName>
    </recommendedName>
</protein>
<dbReference type="Gene3D" id="1.20.58.390">
    <property type="entry name" value="Neurotransmitter-gated ion-channel transmembrane domain"/>
    <property type="match status" value="1"/>
</dbReference>
<evidence type="ECO:0000313" key="4">
    <source>
        <dbReference type="Proteomes" id="UP001432027"/>
    </source>
</evidence>
<feature type="transmembrane region" description="Helical" evidence="1">
    <location>
        <begin position="199"/>
        <end position="223"/>
    </location>
</feature>
<dbReference type="InterPro" id="IPR006201">
    <property type="entry name" value="Neur_channel"/>
</dbReference>
<evidence type="ECO:0000313" key="3">
    <source>
        <dbReference type="EMBL" id="GMT06474.1"/>
    </source>
</evidence>
<dbReference type="CDD" id="cd18989">
    <property type="entry name" value="LGIC_ECD_cation"/>
    <property type="match status" value="1"/>
</dbReference>
<dbReference type="Proteomes" id="UP001432027">
    <property type="component" value="Unassembled WGS sequence"/>
</dbReference>
<keyword evidence="1" id="KW-0812">Transmembrane</keyword>
<dbReference type="AlphaFoldDB" id="A0AAV5UKL6"/>
<dbReference type="PANTHER" id="PTHR18945">
    <property type="entry name" value="NEUROTRANSMITTER GATED ION CHANNEL"/>
    <property type="match status" value="1"/>
</dbReference>
<accession>A0AAV5UKL6</accession>
<keyword evidence="1" id="KW-0472">Membrane</keyword>
<dbReference type="Pfam" id="PF02931">
    <property type="entry name" value="Neur_chan_LBD"/>
    <property type="match status" value="1"/>
</dbReference>
<reference evidence="3" key="1">
    <citation type="submission" date="2023-10" db="EMBL/GenBank/DDBJ databases">
        <title>Genome assembly of Pristionchus species.</title>
        <authorList>
            <person name="Yoshida K."/>
            <person name="Sommer R.J."/>
        </authorList>
    </citation>
    <scope>NUCLEOTIDE SEQUENCE</scope>
    <source>
        <strain evidence="3">RS0144</strain>
    </source>
</reference>